<accession>A0ABV2FD63</accession>
<dbReference type="Pfam" id="PF07833">
    <property type="entry name" value="Cu_amine_oxidN1"/>
    <property type="match status" value="1"/>
</dbReference>
<gene>
    <name evidence="3" type="ORF">ABID47_006380</name>
</gene>
<dbReference type="InterPro" id="IPR009091">
    <property type="entry name" value="RCC1/BLIP-II"/>
</dbReference>
<feature type="domain" description="Copper amine oxidase-like N-terminal" evidence="2">
    <location>
        <begin position="380"/>
        <end position="493"/>
    </location>
</feature>
<keyword evidence="1" id="KW-0732">Signal</keyword>
<feature type="chain" id="PRO_5046357213" evidence="1">
    <location>
        <begin position="28"/>
        <end position="495"/>
    </location>
</feature>
<dbReference type="Gene3D" id="2.130.10.30">
    <property type="entry name" value="Regulator of chromosome condensation 1/beta-lactamase-inhibitor protein II"/>
    <property type="match status" value="2"/>
</dbReference>
<keyword evidence="4" id="KW-1185">Reference proteome</keyword>
<evidence type="ECO:0000256" key="1">
    <source>
        <dbReference type="SAM" id="SignalP"/>
    </source>
</evidence>
<reference evidence="3 4" key="1">
    <citation type="submission" date="2024-06" db="EMBL/GenBank/DDBJ databases">
        <title>Genomic Encyclopedia of Type Strains, Phase IV (KMG-IV): sequencing the most valuable type-strain genomes for metagenomic binning, comparative biology and taxonomic classification.</title>
        <authorList>
            <person name="Goeker M."/>
        </authorList>
    </citation>
    <scope>NUCLEOTIDE SEQUENCE [LARGE SCALE GENOMIC DNA]</scope>
    <source>
        <strain evidence="3 4">DSM 17253</strain>
    </source>
</reference>
<organism evidence="3 4">
    <name type="scientific">Paenibacillus favisporus</name>
    <dbReference type="NCBI Taxonomy" id="221028"/>
    <lineage>
        <taxon>Bacteria</taxon>
        <taxon>Bacillati</taxon>
        <taxon>Bacillota</taxon>
        <taxon>Bacilli</taxon>
        <taxon>Bacillales</taxon>
        <taxon>Paenibacillaceae</taxon>
        <taxon>Paenibacillus</taxon>
    </lineage>
</organism>
<protein>
    <submittedName>
        <fullName evidence="3">Alpha-tubulin suppressor-like RCC1 family protein</fullName>
    </submittedName>
</protein>
<dbReference type="InterPro" id="IPR012854">
    <property type="entry name" value="Cu_amine_oxidase-like_N"/>
</dbReference>
<evidence type="ECO:0000313" key="3">
    <source>
        <dbReference type="EMBL" id="MET3549719.1"/>
    </source>
</evidence>
<dbReference type="EMBL" id="JBEPLV010000009">
    <property type="protein sequence ID" value="MET3549719.1"/>
    <property type="molecule type" value="Genomic_DNA"/>
</dbReference>
<proteinExistence type="predicted"/>
<comment type="caution">
    <text evidence="3">The sequence shown here is derived from an EMBL/GenBank/DDBJ whole genome shotgun (WGS) entry which is preliminary data.</text>
</comment>
<dbReference type="SUPFAM" id="SSF50985">
    <property type="entry name" value="RCC1/BLIP-II"/>
    <property type="match status" value="1"/>
</dbReference>
<dbReference type="Gene3D" id="3.30.457.10">
    <property type="entry name" value="Copper amine oxidase-like, N-terminal domain"/>
    <property type="match status" value="1"/>
</dbReference>
<name>A0ABV2FD63_9BACL</name>
<evidence type="ECO:0000259" key="2">
    <source>
        <dbReference type="Pfam" id="PF07833"/>
    </source>
</evidence>
<dbReference type="InterPro" id="IPR036582">
    <property type="entry name" value="Mao_N_sf"/>
</dbReference>
<sequence length="495" mass="53723">MILKRTAMLGIVLGAALTGTAVLPAFADETSTPAGIKDFQAQSLIKADGTYWEWGGNHPAPTQVPGLNEVAASFENGLVVKEDQSVWHWEYKNATTVVVEEIPSLHQLCQVLDIGNALIALEQGGNVYTIPRNEEGKLNWNMIAAVDKLKDISAISSYYTEPQGKMMLLFLKKDGSLWSSDENLQSINPVKTAGNVKSINGNYVLLADGTVQVFPAMGNASWATVTPPTILPLKDIQLIKTNRISNAAVDGQHRLWFWGNTLTGVSDGTVLHEHKTPVMLNGIRNVKEVFLVERSLVVLTHDGKVYGTSLDGESLPANAKFSLLASDIREVAAGGRHIIMQTNTGALWGWGINKLAEQGTGDYEYMHHMPVPMQPPVTVVLNGQPVALNNGVIIRHSQAFVPIRSVFEQLGAKVDWDVNSKTVTISKSGTTAADAVTIKIQFPQGTTMVNGKASVFDTAPFNLSATSYLPLRFISESLGAKVEWIKEDNRIAITN</sequence>
<dbReference type="SUPFAM" id="SSF55383">
    <property type="entry name" value="Copper amine oxidase, domain N"/>
    <property type="match status" value="1"/>
</dbReference>
<evidence type="ECO:0000313" key="4">
    <source>
        <dbReference type="Proteomes" id="UP001549098"/>
    </source>
</evidence>
<feature type="signal peptide" evidence="1">
    <location>
        <begin position="1"/>
        <end position="27"/>
    </location>
</feature>
<dbReference type="RefSeq" id="WP_354502950.1">
    <property type="nucleotide sequence ID" value="NZ_JBEPLV010000009.1"/>
</dbReference>
<dbReference type="Proteomes" id="UP001549098">
    <property type="component" value="Unassembled WGS sequence"/>
</dbReference>